<accession>A0ABW1JX57</accession>
<comment type="caution">
    <text evidence="1">The sequence shown here is derived from an EMBL/GenBank/DDBJ whole genome shotgun (WGS) entry which is preliminary data.</text>
</comment>
<sequence length="73" mass="7998">MASLTAALKDDDIAVQQESAEQLLRYGATVGLLAVLAELGRRSTDPDADYIAYRARELQIFEDQIEKIKKSGG</sequence>
<gene>
    <name evidence="1" type="ORF">ACFP3H_23860</name>
</gene>
<proteinExistence type="predicted"/>
<dbReference type="RefSeq" id="WP_378609303.1">
    <property type="nucleotide sequence ID" value="NZ_JBHSQN010000015.1"/>
</dbReference>
<reference evidence="2" key="1">
    <citation type="journal article" date="2019" name="Int. J. Syst. Evol. Microbiol.">
        <title>The Global Catalogue of Microorganisms (GCM) 10K type strain sequencing project: providing services to taxonomists for standard genome sequencing and annotation.</title>
        <authorList>
            <consortium name="The Broad Institute Genomics Platform"/>
            <consortium name="The Broad Institute Genome Sequencing Center for Infectious Disease"/>
            <person name="Wu L."/>
            <person name="Ma J."/>
        </authorList>
    </citation>
    <scope>NUCLEOTIDE SEQUENCE [LARGE SCALE GENOMIC DNA]</scope>
    <source>
        <strain evidence="2">CCUG 36956</strain>
    </source>
</reference>
<organism evidence="1 2">
    <name type="scientific">Nocardia lasii</name>
    <dbReference type="NCBI Taxonomy" id="1616107"/>
    <lineage>
        <taxon>Bacteria</taxon>
        <taxon>Bacillati</taxon>
        <taxon>Actinomycetota</taxon>
        <taxon>Actinomycetes</taxon>
        <taxon>Mycobacteriales</taxon>
        <taxon>Nocardiaceae</taxon>
        <taxon>Nocardia</taxon>
    </lineage>
</organism>
<keyword evidence="2" id="KW-1185">Reference proteome</keyword>
<dbReference type="EMBL" id="JBHSQN010000015">
    <property type="protein sequence ID" value="MFC6014102.1"/>
    <property type="molecule type" value="Genomic_DNA"/>
</dbReference>
<dbReference type="Proteomes" id="UP001596223">
    <property type="component" value="Unassembled WGS sequence"/>
</dbReference>
<evidence type="ECO:0000313" key="2">
    <source>
        <dbReference type="Proteomes" id="UP001596223"/>
    </source>
</evidence>
<protein>
    <submittedName>
        <fullName evidence="1">Uncharacterized protein</fullName>
    </submittedName>
</protein>
<evidence type="ECO:0000313" key="1">
    <source>
        <dbReference type="EMBL" id="MFC6014102.1"/>
    </source>
</evidence>
<name>A0ABW1JX57_9NOCA</name>